<feature type="transmembrane region" description="Helical" evidence="10">
    <location>
        <begin position="310"/>
        <end position="328"/>
    </location>
</feature>
<evidence type="ECO:0000256" key="9">
    <source>
        <dbReference type="ARBA" id="ARBA00023136"/>
    </source>
</evidence>
<comment type="function">
    <text evidence="10">Mediator of sterol homeostasis involved in sterol uptake, trafficking and distribution into membranes.</text>
</comment>
<feature type="transmembrane region" description="Helical" evidence="10">
    <location>
        <begin position="335"/>
        <end position="355"/>
    </location>
</feature>
<evidence type="ECO:0000313" key="12">
    <source>
        <dbReference type="Proteomes" id="UP000031512"/>
    </source>
</evidence>
<evidence type="ECO:0000256" key="6">
    <source>
        <dbReference type="ARBA" id="ARBA00022989"/>
    </source>
</evidence>
<dbReference type="AlphaFoldDB" id="L1LCQ3"/>
<protein>
    <recommendedName>
        <fullName evidence="10">Protein ARV</fullName>
    </recommendedName>
</protein>
<dbReference type="GO" id="GO:0006665">
    <property type="term" value="P:sphingolipid metabolic process"/>
    <property type="evidence" value="ECO:0007669"/>
    <property type="project" value="UniProtKB-UniRule"/>
</dbReference>
<keyword evidence="3 10" id="KW-0813">Transport</keyword>
<dbReference type="GO" id="GO:0005789">
    <property type="term" value="C:endoplasmic reticulum membrane"/>
    <property type="evidence" value="ECO:0007669"/>
    <property type="project" value="UniProtKB-SubCell"/>
</dbReference>
<comment type="similarity">
    <text evidence="2 10">Belongs to the ARV1 family.</text>
</comment>
<dbReference type="RefSeq" id="XP_004832395.1">
    <property type="nucleotide sequence ID" value="XM_004832338.1"/>
</dbReference>
<evidence type="ECO:0000256" key="8">
    <source>
        <dbReference type="ARBA" id="ARBA00023098"/>
    </source>
</evidence>
<dbReference type="PANTHER" id="PTHR14467">
    <property type="entry name" value="ARV1"/>
    <property type="match status" value="1"/>
</dbReference>
<proteinExistence type="inferred from homology"/>
<evidence type="ECO:0000256" key="2">
    <source>
        <dbReference type="ARBA" id="ARBA00009187"/>
    </source>
</evidence>
<dbReference type="Pfam" id="PF04161">
    <property type="entry name" value="Arv1"/>
    <property type="match status" value="1"/>
</dbReference>
<keyword evidence="12" id="KW-1185">Reference proteome</keyword>
<dbReference type="GO" id="GO:0016125">
    <property type="term" value="P:sterol metabolic process"/>
    <property type="evidence" value="ECO:0007669"/>
    <property type="project" value="UniProtKB-UniRule"/>
</dbReference>
<dbReference type="GO" id="GO:0005794">
    <property type="term" value="C:Golgi apparatus"/>
    <property type="evidence" value="ECO:0007669"/>
    <property type="project" value="TreeGrafter"/>
</dbReference>
<keyword evidence="8 10" id="KW-0443">Lipid metabolism</keyword>
<keyword evidence="9 10" id="KW-0472">Membrane</keyword>
<dbReference type="EMBL" id="ACOU01000004">
    <property type="protein sequence ID" value="EKX72943.1"/>
    <property type="molecule type" value="Genomic_DNA"/>
</dbReference>
<dbReference type="Proteomes" id="UP000031512">
    <property type="component" value="Unassembled WGS sequence"/>
</dbReference>
<dbReference type="PANTHER" id="PTHR14467:SF0">
    <property type="entry name" value="PROTEIN ARV1"/>
    <property type="match status" value="1"/>
</dbReference>
<evidence type="ECO:0000256" key="3">
    <source>
        <dbReference type="ARBA" id="ARBA00022448"/>
    </source>
</evidence>
<dbReference type="GO" id="GO:0032366">
    <property type="term" value="P:intracellular sterol transport"/>
    <property type="evidence" value="ECO:0007669"/>
    <property type="project" value="UniProtKB-UniRule"/>
</dbReference>
<dbReference type="GO" id="GO:0097036">
    <property type="term" value="P:regulation of plasma membrane sterol distribution"/>
    <property type="evidence" value="ECO:0007669"/>
    <property type="project" value="UniProtKB-UniRule"/>
</dbReference>
<name>L1LCQ3_THEEQ</name>
<gene>
    <name evidence="11" type="ORF">BEWA_015020</name>
</gene>
<dbReference type="GO" id="GO:0032541">
    <property type="term" value="C:cortical endoplasmic reticulum"/>
    <property type="evidence" value="ECO:0007669"/>
    <property type="project" value="TreeGrafter"/>
</dbReference>
<feature type="transmembrane region" description="Helical" evidence="10">
    <location>
        <begin position="83"/>
        <end position="103"/>
    </location>
</feature>
<keyword evidence="4 10" id="KW-0812">Transmembrane</keyword>
<evidence type="ECO:0000313" key="11">
    <source>
        <dbReference type="EMBL" id="EKX72943.1"/>
    </source>
</evidence>
<dbReference type="STRING" id="1537102.L1LCQ3"/>
<comment type="function">
    <text evidence="10">Regulates also the sphingolipid metabolism.</text>
</comment>
<evidence type="ECO:0000256" key="1">
    <source>
        <dbReference type="ARBA" id="ARBA00004477"/>
    </source>
</evidence>
<dbReference type="InterPro" id="IPR007290">
    <property type="entry name" value="Arv1"/>
</dbReference>
<comment type="caution">
    <text evidence="11">The sequence shown here is derived from an EMBL/GenBank/DDBJ whole genome shotgun (WGS) entry which is preliminary data.</text>
</comment>
<comment type="subcellular location">
    <subcellularLocation>
        <location evidence="1 10">Endoplasmic reticulum membrane</location>
        <topology evidence="1 10">Multi-pass membrane protein</topology>
    </subcellularLocation>
</comment>
<organism evidence="11 12">
    <name type="scientific">Theileria equi strain WA</name>
    <dbReference type="NCBI Taxonomy" id="1537102"/>
    <lineage>
        <taxon>Eukaryota</taxon>
        <taxon>Sar</taxon>
        <taxon>Alveolata</taxon>
        <taxon>Apicomplexa</taxon>
        <taxon>Aconoidasida</taxon>
        <taxon>Piroplasmida</taxon>
        <taxon>Theileriidae</taxon>
        <taxon>Theileria</taxon>
    </lineage>
</organism>
<reference evidence="11 12" key="1">
    <citation type="journal article" date="2012" name="BMC Genomics">
        <title>Comparative genomic analysis and phylogenetic position of Theileria equi.</title>
        <authorList>
            <person name="Kappmeyer L.S."/>
            <person name="Thiagarajan M."/>
            <person name="Herndon D.R."/>
            <person name="Ramsay J.D."/>
            <person name="Caler E."/>
            <person name="Djikeng A."/>
            <person name="Gillespie J.J."/>
            <person name="Lau A.O."/>
            <person name="Roalson E.H."/>
            <person name="Silva J.C."/>
            <person name="Silva M.G."/>
            <person name="Suarez C.E."/>
            <person name="Ueti M.W."/>
            <person name="Nene V.M."/>
            <person name="Mealey R.H."/>
            <person name="Knowles D.P."/>
            <person name="Brayton K.A."/>
        </authorList>
    </citation>
    <scope>NUCLEOTIDE SEQUENCE [LARGE SCALE GENOMIC DNA]</scope>
    <source>
        <strain evidence="11 12">WA</strain>
    </source>
</reference>
<dbReference type="KEGG" id="beq:BEWA_015020"/>
<evidence type="ECO:0000256" key="5">
    <source>
        <dbReference type="ARBA" id="ARBA00022824"/>
    </source>
</evidence>
<keyword evidence="7 10" id="KW-0445">Lipid transport</keyword>
<dbReference type="OrthoDB" id="2192830at2759"/>
<feature type="transmembrane region" description="Helical" evidence="10">
    <location>
        <begin position="242"/>
        <end position="259"/>
    </location>
</feature>
<sequence>MVVCVHCGLKVQTLYHIYGRKSYCLATCTHCGEIADKYVEWELPIVIIGLFLFKIDIYRHLVYNRSSRPFQNDATLSHNRRATILKLMLLSLSVVLLDSFSIITSCAYVTQKCTLCDKSTKLKDQRMMEELLSYFTDASVPYTKEHFIHDDIETSLKRESTLSISSLLSNMARIMFHYSKLNLIERHETTNECSSHINDNRIGKLYLILLQNPTLYNWIKYGIKDCQYISEVEIMTLSICRLLGYYIFISISSIMVSKCRRVKHRKAKGHKHIPDDNESSIINVTFALLLSFHIKALVLMMNIWRPRITILIVIELYIYLSNAIGLRATCNISNITALMMVFFGTIFKLCIYFIWSKVCKMYF</sequence>
<accession>L1LCQ3</accession>
<feature type="transmembrane region" description="Helical" evidence="10">
    <location>
        <begin position="280"/>
        <end position="304"/>
    </location>
</feature>
<dbReference type="GeneID" id="15804578"/>
<dbReference type="VEuPathDB" id="PiroplasmaDB:BEWA_015020"/>
<evidence type="ECO:0000256" key="7">
    <source>
        <dbReference type="ARBA" id="ARBA00023055"/>
    </source>
</evidence>
<keyword evidence="10" id="KW-0746">Sphingolipid metabolism</keyword>
<dbReference type="eggNOG" id="KOG3134">
    <property type="taxonomic scope" value="Eukaryota"/>
</dbReference>
<keyword evidence="6 10" id="KW-1133">Transmembrane helix</keyword>
<evidence type="ECO:0000256" key="4">
    <source>
        <dbReference type="ARBA" id="ARBA00022692"/>
    </source>
</evidence>
<keyword evidence="5 10" id="KW-0256">Endoplasmic reticulum</keyword>
<evidence type="ECO:0000256" key="10">
    <source>
        <dbReference type="RuleBase" id="RU368065"/>
    </source>
</evidence>